<evidence type="ECO:0000259" key="3">
    <source>
        <dbReference type="SMART" id="SM00892"/>
    </source>
</evidence>
<dbReference type="Proteomes" id="UP000182101">
    <property type="component" value="Plasmid pAMCP48-600"/>
</dbReference>
<proteinExistence type="predicted"/>
<dbReference type="SMART" id="SM00892">
    <property type="entry name" value="Endonuclease_NS"/>
    <property type="match status" value="1"/>
</dbReference>
<dbReference type="GO" id="GO:0003676">
    <property type="term" value="F:nucleic acid binding"/>
    <property type="evidence" value="ECO:0007669"/>
    <property type="project" value="InterPro"/>
</dbReference>
<accession>A0AAC9JEN6</accession>
<dbReference type="InterPro" id="IPR001604">
    <property type="entry name" value="Endo_G_ENPP1-like_dom"/>
</dbReference>
<gene>
    <name evidence="4" type="ORF">BM524_21060</name>
</gene>
<evidence type="ECO:0000313" key="4">
    <source>
        <dbReference type="EMBL" id="APD92393.1"/>
    </source>
</evidence>
<keyword evidence="4" id="KW-0614">Plasmid</keyword>
<name>A0AAC9JEN6_9ALTE</name>
<feature type="signal peptide" evidence="2">
    <location>
        <begin position="1"/>
        <end position="21"/>
    </location>
</feature>
<feature type="chain" id="PRO_5042201613" description="DNA/RNA non-specific endonuclease/pyrophosphatase/phosphodiesterase domain-containing protein" evidence="2">
    <location>
        <begin position="22"/>
        <end position="294"/>
    </location>
</feature>
<reference evidence="4 5" key="1">
    <citation type="submission" date="2016-11" db="EMBL/GenBank/DDBJ databases">
        <title>Networking in microbes: conjugative elements and plasmids in the genus Alteromonas.</title>
        <authorList>
            <person name="Lopez-Perez M."/>
            <person name="Ramon-Marco N."/>
            <person name="Rodriguez-Valera F."/>
        </authorList>
    </citation>
    <scope>NUCLEOTIDE SEQUENCE [LARGE SCALE GENOMIC DNA]</scope>
    <source>
        <strain evidence="4 5">CP48</strain>
        <plasmid evidence="5">pamcp48-600</plasmid>
    </source>
</reference>
<dbReference type="Pfam" id="PF01223">
    <property type="entry name" value="Endonuclease_NS"/>
    <property type="match status" value="1"/>
</dbReference>
<dbReference type="GO" id="GO:0046872">
    <property type="term" value="F:metal ion binding"/>
    <property type="evidence" value="ECO:0007669"/>
    <property type="project" value="InterPro"/>
</dbReference>
<dbReference type="GO" id="GO:0016787">
    <property type="term" value="F:hydrolase activity"/>
    <property type="evidence" value="ECO:0007669"/>
    <property type="project" value="InterPro"/>
</dbReference>
<dbReference type="EMBL" id="CP018025">
    <property type="protein sequence ID" value="APD92393.1"/>
    <property type="molecule type" value="Genomic_DNA"/>
</dbReference>
<organism evidence="4 5">
    <name type="scientific">Alteromonas mediterranea</name>
    <dbReference type="NCBI Taxonomy" id="314275"/>
    <lineage>
        <taxon>Bacteria</taxon>
        <taxon>Pseudomonadati</taxon>
        <taxon>Pseudomonadota</taxon>
        <taxon>Gammaproteobacteria</taxon>
        <taxon>Alteromonadales</taxon>
        <taxon>Alteromonadaceae</taxon>
        <taxon>Alteromonas/Salinimonas group</taxon>
        <taxon>Alteromonas</taxon>
    </lineage>
</organism>
<dbReference type="InterPro" id="IPR044929">
    <property type="entry name" value="DNA/RNA_non-sp_Endonuclease_sf"/>
</dbReference>
<keyword evidence="2" id="KW-0732">Signal</keyword>
<sequence>MKRFIATAVIGLSLVSTTSNAGDLDVSKWLGKAKSLINEIKSKEASSTPYPVSQGGEVEPSVINYTGNQLVIDYHRFVTYYDCKRRGFDYATFVAHGDSGNLPRYEPFHKEPLLENYNCPSQKKTSSYKKTAGNPQYHRGHGITSNHNDDSEYYMSLTNRMTNVVPHNGVQNSRGLWRHLEKRVECARDIAPVTVYLGNYWGNDKSNDHFIDTHGVATPDYIWRIHVYKNYPNQAFAWLIANDEKTMPEDENSARVSIDKLQQLISQEYDVTFPNSWVTSTNYDPYRNATCSLK</sequence>
<dbReference type="SUPFAM" id="SSF54060">
    <property type="entry name" value="His-Me finger endonucleases"/>
    <property type="match status" value="1"/>
</dbReference>
<feature type="domain" description="DNA/RNA non-specific endonuclease/pyrophosphatase/phosphodiesterase" evidence="3">
    <location>
        <begin position="73"/>
        <end position="273"/>
    </location>
</feature>
<evidence type="ECO:0000313" key="5">
    <source>
        <dbReference type="Proteomes" id="UP000182101"/>
    </source>
</evidence>
<evidence type="ECO:0000256" key="2">
    <source>
        <dbReference type="SAM" id="SignalP"/>
    </source>
</evidence>
<feature type="region of interest" description="Disordered" evidence="1">
    <location>
        <begin position="124"/>
        <end position="145"/>
    </location>
</feature>
<dbReference type="Gene3D" id="3.40.570.10">
    <property type="entry name" value="Extracellular Endonuclease, subunit A"/>
    <property type="match status" value="1"/>
</dbReference>
<evidence type="ECO:0000256" key="1">
    <source>
        <dbReference type="SAM" id="MobiDB-lite"/>
    </source>
</evidence>
<dbReference type="AlphaFoldDB" id="A0AAC9JEN6"/>
<protein>
    <recommendedName>
        <fullName evidence="3">DNA/RNA non-specific endonuclease/pyrophosphatase/phosphodiesterase domain-containing protein</fullName>
    </recommendedName>
</protein>
<dbReference type="RefSeq" id="WP_071961007.1">
    <property type="nucleotide sequence ID" value="NZ_CP018025.1"/>
</dbReference>
<geneLocation type="plasmid" evidence="5">
    <name>pamcp48-600</name>
</geneLocation>
<dbReference type="InterPro" id="IPR044925">
    <property type="entry name" value="His-Me_finger_sf"/>
</dbReference>